<feature type="transmembrane region" description="Helical" evidence="6">
    <location>
        <begin position="55"/>
        <end position="75"/>
    </location>
</feature>
<accession>A0ABM5P7B4</accession>
<dbReference type="EMBL" id="CP007033">
    <property type="protein sequence ID" value="AHF10396.1"/>
    <property type="molecule type" value="Genomic_DNA"/>
</dbReference>
<dbReference type="InterPro" id="IPR051611">
    <property type="entry name" value="ECF_transporter_component"/>
</dbReference>
<proteinExistence type="predicted"/>
<dbReference type="PANTHER" id="PTHR34857:SF2">
    <property type="entry name" value="SLL0384 PROTEIN"/>
    <property type="match status" value="1"/>
</dbReference>
<evidence type="ECO:0000313" key="8">
    <source>
        <dbReference type="Proteomes" id="UP000018934"/>
    </source>
</evidence>
<evidence type="ECO:0000313" key="7">
    <source>
        <dbReference type="EMBL" id="AHF10396.1"/>
    </source>
</evidence>
<dbReference type="InterPro" id="IPR003339">
    <property type="entry name" value="ABC/ECF_trnsptr_transmembrane"/>
</dbReference>
<comment type="subcellular location">
    <subcellularLocation>
        <location evidence="1">Membrane</location>
        <topology evidence="1">Multi-pass membrane protein</topology>
    </subcellularLocation>
</comment>
<reference evidence="7 8" key="1">
    <citation type="journal article" date="2013" name="Stand. Genomic Sci.">
        <title>Complete genome sequence of Dehalobacter restrictus PER-K23(T.).</title>
        <authorList>
            <person name="Kruse T."/>
            <person name="Maillard J."/>
            <person name="Goodwin L."/>
            <person name="Woyke T."/>
            <person name="Teshima H."/>
            <person name="Bruce D."/>
            <person name="Detter C."/>
            <person name="Tapia R."/>
            <person name="Han C."/>
            <person name="Huntemann M."/>
            <person name="Wei C.L."/>
            <person name="Han J."/>
            <person name="Chen A."/>
            <person name="Kyrpides N."/>
            <person name="Szeto E."/>
            <person name="Markowitz V."/>
            <person name="Ivanova N."/>
            <person name="Pagani I."/>
            <person name="Pati A."/>
            <person name="Pitluck S."/>
            <person name="Nolan M."/>
            <person name="Holliger C."/>
            <person name="Smidt H."/>
        </authorList>
    </citation>
    <scope>NUCLEOTIDE SEQUENCE [LARGE SCALE GENOMIC DNA]</scope>
    <source>
        <strain evidence="8">DSM 9455</strain>
    </source>
</reference>
<keyword evidence="8" id="KW-1185">Reference proteome</keyword>
<dbReference type="Pfam" id="PF02361">
    <property type="entry name" value="CbiQ"/>
    <property type="match status" value="1"/>
</dbReference>
<dbReference type="CDD" id="cd16914">
    <property type="entry name" value="EcfT"/>
    <property type="match status" value="1"/>
</dbReference>
<dbReference type="RefSeq" id="WP_015045241.1">
    <property type="nucleotide sequence ID" value="NZ_CP007033.1"/>
</dbReference>
<evidence type="ECO:0000256" key="5">
    <source>
        <dbReference type="ARBA" id="ARBA00023136"/>
    </source>
</evidence>
<sequence>MAFIEKIDPRTKLVWCLTLILTALLSQNLIQEIGMIALVMITDCIFSNHLKKYKILVPVMLLVASQIIVIQLLFCRDGELLWQWGIVSVYTGAIPAAALGISRTAAVTFAAVQFMTWTSATDAALMLISWHVPYRYAMLVVMTKRFFPLMQKEYLAISESQSVRGYPSEGIKNRIKNLPLTFMPLLYRTVRHTSDIALSMELKGYGRSKQRTFSKQLHLKSWEMINMMVLVLFFITVNLVP</sequence>
<evidence type="ECO:0000256" key="2">
    <source>
        <dbReference type="ARBA" id="ARBA00022475"/>
    </source>
</evidence>
<feature type="transmembrane region" description="Helical" evidence="6">
    <location>
        <begin position="221"/>
        <end position="240"/>
    </location>
</feature>
<organism evidence="7 8">
    <name type="scientific">Dehalobacter restrictus (strain DSM 9455 / PER-K23)</name>
    <dbReference type="NCBI Taxonomy" id="871738"/>
    <lineage>
        <taxon>Bacteria</taxon>
        <taxon>Bacillati</taxon>
        <taxon>Bacillota</taxon>
        <taxon>Clostridia</taxon>
        <taxon>Eubacteriales</taxon>
        <taxon>Desulfitobacteriaceae</taxon>
        <taxon>Dehalobacter</taxon>
    </lineage>
</organism>
<dbReference type="PANTHER" id="PTHR34857">
    <property type="entry name" value="SLL0384 PROTEIN"/>
    <property type="match status" value="1"/>
</dbReference>
<name>A0ABM5P7B4_DEHRP</name>
<feature type="transmembrane region" description="Helical" evidence="6">
    <location>
        <begin position="123"/>
        <end position="142"/>
    </location>
</feature>
<feature type="transmembrane region" description="Helical" evidence="6">
    <location>
        <begin position="87"/>
        <end position="111"/>
    </location>
</feature>
<keyword evidence="5 6" id="KW-0472">Membrane</keyword>
<keyword evidence="3 6" id="KW-0812">Transmembrane</keyword>
<evidence type="ECO:0000256" key="1">
    <source>
        <dbReference type="ARBA" id="ARBA00004141"/>
    </source>
</evidence>
<evidence type="ECO:0000256" key="3">
    <source>
        <dbReference type="ARBA" id="ARBA00022692"/>
    </source>
</evidence>
<feature type="transmembrane region" description="Helical" evidence="6">
    <location>
        <begin position="12"/>
        <end position="30"/>
    </location>
</feature>
<keyword evidence="2" id="KW-1003">Cell membrane</keyword>
<keyword evidence="4 6" id="KW-1133">Transmembrane helix</keyword>
<evidence type="ECO:0000256" key="4">
    <source>
        <dbReference type="ARBA" id="ARBA00022989"/>
    </source>
</evidence>
<evidence type="ECO:0000256" key="6">
    <source>
        <dbReference type="SAM" id="Phobius"/>
    </source>
</evidence>
<dbReference type="Proteomes" id="UP000018934">
    <property type="component" value="Chromosome"/>
</dbReference>
<protein>
    <submittedName>
        <fullName evidence="7">Cobalt ABC transporter permease</fullName>
    </submittedName>
</protein>
<gene>
    <name evidence="7" type="ORF">DEHRE_10155</name>
</gene>